<evidence type="ECO:0000256" key="1">
    <source>
        <dbReference type="ARBA" id="ARBA00004123"/>
    </source>
</evidence>
<keyword evidence="4" id="KW-0832">Ubl conjugation</keyword>
<dbReference type="Pfam" id="PF15276">
    <property type="entry name" value="PP1_bind"/>
    <property type="match status" value="1"/>
</dbReference>
<feature type="region of interest" description="Disordered" evidence="7">
    <location>
        <begin position="86"/>
        <end position="123"/>
    </location>
</feature>
<dbReference type="PANTHER" id="PTHR21603:SF16">
    <property type="entry name" value="CELL DIVISION CYCLE-ASSOCIATED PROTEIN 2"/>
    <property type="match status" value="1"/>
</dbReference>
<feature type="compositionally biased region" description="Polar residues" evidence="7">
    <location>
        <begin position="797"/>
        <end position="814"/>
    </location>
</feature>
<keyword evidence="6" id="KW-0131">Cell cycle</keyword>
<feature type="compositionally biased region" description="Basic and acidic residues" evidence="7">
    <location>
        <begin position="194"/>
        <end position="208"/>
    </location>
</feature>
<feature type="region of interest" description="Disordered" evidence="7">
    <location>
        <begin position="482"/>
        <end position="695"/>
    </location>
</feature>
<evidence type="ECO:0000256" key="2">
    <source>
        <dbReference type="ARBA" id="ARBA00022499"/>
    </source>
</evidence>
<evidence type="ECO:0000256" key="5">
    <source>
        <dbReference type="ARBA" id="ARBA00023242"/>
    </source>
</evidence>
<organism evidence="9 10">
    <name type="scientific">Scophthalmus maximus</name>
    <name type="common">Turbot</name>
    <name type="synonym">Psetta maxima</name>
    <dbReference type="NCBI Taxonomy" id="52904"/>
    <lineage>
        <taxon>Eukaryota</taxon>
        <taxon>Metazoa</taxon>
        <taxon>Chordata</taxon>
        <taxon>Craniata</taxon>
        <taxon>Vertebrata</taxon>
        <taxon>Euteleostomi</taxon>
        <taxon>Actinopterygii</taxon>
        <taxon>Neopterygii</taxon>
        <taxon>Teleostei</taxon>
        <taxon>Neoteleostei</taxon>
        <taxon>Acanthomorphata</taxon>
        <taxon>Carangaria</taxon>
        <taxon>Pleuronectiformes</taxon>
        <taxon>Pleuronectoidei</taxon>
        <taxon>Scophthalmidae</taxon>
        <taxon>Scophthalmus</taxon>
    </lineage>
</organism>
<dbReference type="GO" id="GO:0005694">
    <property type="term" value="C:chromosome"/>
    <property type="evidence" value="ECO:0007669"/>
    <property type="project" value="TreeGrafter"/>
</dbReference>
<dbReference type="GO" id="GO:0007088">
    <property type="term" value="P:regulation of mitotic nuclear division"/>
    <property type="evidence" value="ECO:0007669"/>
    <property type="project" value="TreeGrafter"/>
</dbReference>
<keyword evidence="3" id="KW-0597">Phosphoprotein</keyword>
<dbReference type="GO" id="GO:0051983">
    <property type="term" value="P:regulation of chromosome segregation"/>
    <property type="evidence" value="ECO:0007669"/>
    <property type="project" value="TreeGrafter"/>
</dbReference>
<proteinExistence type="predicted"/>
<feature type="compositionally biased region" description="Polar residues" evidence="7">
    <location>
        <begin position="573"/>
        <end position="582"/>
    </location>
</feature>
<feature type="compositionally biased region" description="Basic and acidic residues" evidence="7">
    <location>
        <begin position="815"/>
        <end position="829"/>
    </location>
</feature>
<sequence>MEEEEEEDCTTVGQPLTDSQVTVGSVQEEMYQMATAEVNSAGPQGDQREKMLPPSEEDAPPVSKGTSASLNFSALTPCQFGISAQSFTPAASSSSNRKDKSRLAQMKARRRSGIGVRGSPETNSLIRFMAQERMKTPPSTHRTPEHVRNSPFLPRVASTLRQKMASFQSLMGVEESEASDPMPRQDSYTGGHIKTRDYLSDENSKENHPPMMMPSPGKRRCLGPLEGCEVEIREASAPIRQFKLKEQEDIEELVTQVLTRGPLPSTVIDAKAVLISPPLHVDFEPQACSHTKKQQDCVVELQRPSLPLADDPGTPFVLPSLPSLLEMKPTGENDSAGMSAVKKKKRVHFGGPLSPEFFDKNLPPSTPLQKGATPAQAPTPGGVQFRSLLKTPQRSEPRPTQAQPDLGCPITFGASPTLTMPSHFRMQFEGEDVEEKDGKIVFPSMEEIDSAVTSDTAYVWNPQPLNLDAAFHEECLSQTVTVSETTPSTSSEVCVLDDPASLPEEKRPEVGVEAPTSVRSNNRRKKADPEFESTSEAPARTRSRKRKLPQQPEESEPVKRSTRSAAKLASGKMKTTSTATRQWNRDVDRSLYGSRDYASKDPALSPITERLSFTSQSPAAQHTPSAACTATNPETHSSHEIANDNEATGELTVTQAFENPPEDSITSPDSSKESRRGKGMRLSGQRSRGRGMKKRKVSVADCDLLSEVPLDQTAGKTEEHCEDQTATRLEASRETPLYHTALIRRGVDHKLDAKTSAIIPSAKSECDIGLNPCPALGEELTDLNLPAELPQREAEQGTRSAVNSSVLQEQGEQQLNEHQRSHEEEENLHGDQAASQHENSSRSSQEDGGLSDSHLAPWQADFNFEDIFKPVATRGQQSVRRSLRNQSHSNNSAGLAWLPWTSPDSGKEGRRKTRGRRLSAALPVPPSVSEETRDNTS</sequence>
<feature type="compositionally biased region" description="Polar residues" evidence="7">
    <location>
        <begin position="878"/>
        <end position="893"/>
    </location>
</feature>
<reference evidence="9 10" key="1">
    <citation type="submission" date="2019-06" db="EMBL/GenBank/DDBJ databases">
        <title>Draft genomes of female and male turbot (Scophthalmus maximus).</title>
        <authorList>
            <person name="Xu H."/>
            <person name="Xu X.-W."/>
            <person name="Shao C."/>
            <person name="Chen S."/>
        </authorList>
    </citation>
    <scope>NUCLEOTIDE SEQUENCE [LARGE SCALE GENOMIC DNA]</scope>
    <source>
        <strain evidence="9">Ysfricsl-2016a</strain>
        <tissue evidence="9">Blood</tissue>
    </source>
</reference>
<evidence type="ECO:0000256" key="6">
    <source>
        <dbReference type="ARBA" id="ARBA00023306"/>
    </source>
</evidence>
<evidence type="ECO:0000259" key="8">
    <source>
        <dbReference type="Pfam" id="PF15276"/>
    </source>
</evidence>
<name>A0A6A4SM68_SCOMX</name>
<feature type="region of interest" description="Disordered" evidence="7">
    <location>
        <begin position="1"/>
        <end position="24"/>
    </location>
</feature>
<feature type="region of interest" description="Disordered" evidence="7">
    <location>
        <begin position="173"/>
        <end position="218"/>
    </location>
</feature>
<feature type="compositionally biased region" description="Low complexity" evidence="7">
    <location>
        <begin position="482"/>
        <end position="494"/>
    </location>
</feature>
<evidence type="ECO:0000313" key="9">
    <source>
        <dbReference type="EMBL" id="KAF0033615.1"/>
    </source>
</evidence>
<feature type="compositionally biased region" description="Polar residues" evidence="7">
    <location>
        <begin position="611"/>
        <end position="635"/>
    </location>
</feature>
<feature type="compositionally biased region" description="Polar residues" evidence="7">
    <location>
        <begin position="11"/>
        <end position="24"/>
    </location>
</feature>
<evidence type="ECO:0000313" key="10">
    <source>
        <dbReference type="Proteomes" id="UP000438429"/>
    </source>
</evidence>
<feature type="region of interest" description="Disordered" evidence="7">
    <location>
        <begin position="353"/>
        <end position="385"/>
    </location>
</feature>
<protein>
    <recommendedName>
        <fullName evidence="8">PP1-binding domain-containing protein</fullName>
    </recommendedName>
</protein>
<feature type="region of interest" description="Disordered" evidence="7">
    <location>
        <begin position="878"/>
        <end position="937"/>
    </location>
</feature>
<dbReference type="PANTHER" id="PTHR21603">
    <property type="entry name" value="ANTIGEN KI-67-LIKE PROTEIN"/>
    <property type="match status" value="1"/>
</dbReference>
<feature type="compositionally biased region" description="Polar residues" evidence="7">
    <location>
        <begin position="86"/>
        <end position="95"/>
    </location>
</feature>
<dbReference type="AlphaFoldDB" id="A0A6A4SM68"/>
<evidence type="ECO:0000256" key="3">
    <source>
        <dbReference type="ARBA" id="ARBA00022553"/>
    </source>
</evidence>
<gene>
    <name evidence="9" type="ORF">F2P81_013681</name>
</gene>
<dbReference type="Proteomes" id="UP000438429">
    <property type="component" value="Unassembled WGS sequence"/>
</dbReference>
<evidence type="ECO:0000256" key="4">
    <source>
        <dbReference type="ARBA" id="ARBA00022843"/>
    </source>
</evidence>
<feature type="domain" description="PP1-binding" evidence="8">
    <location>
        <begin position="343"/>
        <end position="392"/>
    </location>
</feature>
<feature type="region of interest" description="Disordered" evidence="7">
    <location>
        <begin position="791"/>
        <end position="855"/>
    </location>
</feature>
<dbReference type="InterPro" id="IPR029334">
    <property type="entry name" value="PP1-bd"/>
</dbReference>
<keyword evidence="2" id="KW-1017">Isopeptide bond</keyword>
<evidence type="ECO:0000256" key="7">
    <source>
        <dbReference type="SAM" id="MobiDB-lite"/>
    </source>
</evidence>
<dbReference type="GO" id="GO:0005634">
    <property type="term" value="C:nucleus"/>
    <property type="evidence" value="ECO:0007669"/>
    <property type="project" value="UniProtKB-SubCell"/>
</dbReference>
<dbReference type="EMBL" id="VEVO01000012">
    <property type="protein sequence ID" value="KAF0033615.1"/>
    <property type="molecule type" value="Genomic_DNA"/>
</dbReference>
<comment type="caution">
    <text evidence="9">The sequence shown here is derived from an EMBL/GenBank/DDBJ whole genome shotgun (WGS) entry which is preliminary data.</text>
</comment>
<feature type="region of interest" description="Disordered" evidence="7">
    <location>
        <begin position="36"/>
        <end position="70"/>
    </location>
</feature>
<accession>A0A6A4SM68</accession>
<keyword evidence="5" id="KW-0539">Nucleus</keyword>
<feature type="compositionally biased region" description="Polar residues" evidence="7">
    <location>
        <begin position="833"/>
        <end position="843"/>
    </location>
</feature>
<comment type="subcellular location">
    <subcellularLocation>
        <location evidence="1">Nucleus</location>
    </subcellularLocation>
</comment>